<proteinExistence type="predicted"/>
<gene>
    <name evidence="2" type="ORF">EYC80_004054</name>
</gene>
<accession>A0A5N6KNK8</accession>
<dbReference type="Proteomes" id="UP000326757">
    <property type="component" value="Unassembled WGS sequence"/>
</dbReference>
<dbReference type="Gene3D" id="3.40.50.1820">
    <property type="entry name" value="alpha/beta hydrolase"/>
    <property type="match status" value="1"/>
</dbReference>
<dbReference type="Pfam" id="PF07859">
    <property type="entry name" value="Abhydrolase_3"/>
    <property type="match status" value="1"/>
</dbReference>
<dbReference type="InterPro" id="IPR050466">
    <property type="entry name" value="Carboxylest/Gibb_receptor"/>
</dbReference>
<dbReference type="InterPro" id="IPR013094">
    <property type="entry name" value="AB_hydrolase_3"/>
</dbReference>
<feature type="domain" description="Alpha/beta hydrolase fold-3" evidence="1">
    <location>
        <begin position="93"/>
        <end position="283"/>
    </location>
</feature>
<dbReference type="EMBL" id="VIGI01000001">
    <property type="protein sequence ID" value="KAB8304689.1"/>
    <property type="molecule type" value="Genomic_DNA"/>
</dbReference>
<dbReference type="OrthoDB" id="408631at2759"/>
<dbReference type="SUPFAM" id="SSF53474">
    <property type="entry name" value="alpha/beta-Hydrolases"/>
    <property type="match status" value="1"/>
</dbReference>
<dbReference type="AlphaFoldDB" id="A0A5N6KNK8"/>
<sequence length="351" mass="39965">MVSNKHGRERIDEHTELFQPQLPILTRAWYFIQLWGLKIAIVLTFKILRFLRPAPPGAQPMKLLAYPCRPNLRTRIFSPTSKQADDEQLPLYLDLHGGGHALMFAEFDDEICATIANRFSIIVVGIEYSLTPSNRFPVLTNDIVAIAQATIDNPDLNIDKSRVVLGGFSAGGNLALSAAQVPELREKLNGVVAWYPVMDFTLTPDEKKASRPYRHAKDLDDLPDFGPVFEWGHIPPGQNLRDPLLSTRFVRKDDVPKWIYIIGAEYDMLAKEARDTAFDLAELNQNERKEGAYGFEKDSYKWTLVRDVRHGFTHDLMDNKGPDAEVMRKLRTDEILEQVGNWLFKGPFSKN</sequence>
<evidence type="ECO:0000313" key="2">
    <source>
        <dbReference type="EMBL" id="KAB8304689.1"/>
    </source>
</evidence>
<dbReference type="PANTHER" id="PTHR23024:SF24">
    <property type="entry name" value="ALPHA_BETA HYDROLASE FOLD-3 DOMAIN-CONTAINING PROTEIN"/>
    <property type="match status" value="1"/>
</dbReference>
<evidence type="ECO:0000259" key="1">
    <source>
        <dbReference type="Pfam" id="PF07859"/>
    </source>
</evidence>
<dbReference type="GO" id="GO:0016787">
    <property type="term" value="F:hydrolase activity"/>
    <property type="evidence" value="ECO:0007669"/>
    <property type="project" value="InterPro"/>
</dbReference>
<protein>
    <recommendedName>
        <fullName evidence="1">Alpha/beta hydrolase fold-3 domain-containing protein</fullName>
    </recommendedName>
</protein>
<reference evidence="2 3" key="1">
    <citation type="submission" date="2019-06" db="EMBL/GenBank/DDBJ databases">
        <title>Genome Sequence of the Brown Rot Fungal Pathogen Monilinia laxa.</title>
        <authorList>
            <person name="De Miccolis Angelini R.M."/>
            <person name="Landi L."/>
            <person name="Abate D."/>
            <person name="Pollastro S."/>
            <person name="Romanazzi G."/>
            <person name="Faretra F."/>
        </authorList>
    </citation>
    <scope>NUCLEOTIDE SEQUENCE [LARGE SCALE GENOMIC DNA]</scope>
    <source>
        <strain evidence="2 3">Mlax316</strain>
    </source>
</reference>
<organism evidence="2 3">
    <name type="scientific">Monilinia laxa</name>
    <name type="common">Brown rot fungus</name>
    <name type="synonym">Sclerotinia laxa</name>
    <dbReference type="NCBI Taxonomy" id="61186"/>
    <lineage>
        <taxon>Eukaryota</taxon>
        <taxon>Fungi</taxon>
        <taxon>Dikarya</taxon>
        <taxon>Ascomycota</taxon>
        <taxon>Pezizomycotina</taxon>
        <taxon>Leotiomycetes</taxon>
        <taxon>Helotiales</taxon>
        <taxon>Sclerotiniaceae</taxon>
        <taxon>Monilinia</taxon>
    </lineage>
</organism>
<keyword evidence="3" id="KW-1185">Reference proteome</keyword>
<comment type="caution">
    <text evidence="2">The sequence shown here is derived from an EMBL/GenBank/DDBJ whole genome shotgun (WGS) entry which is preliminary data.</text>
</comment>
<evidence type="ECO:0000313" key="3">
    <source>
        <dbReference type="Proteomes" id="UP000326757"/>
    </source>
</evidence>
<name>A0A5N6KNK8_MONLA</name>
<dbReference type="InterPro" id="IPR029058">
    <property type="entry name" value="AB_hydrolase_fold"/>
</dbReference>
<dbReference type="PANTHER" id="PTHR23024">
    <property type="entry name" value="ARYLACETAMIDE DEACETYLASE"/>
    <property type="match status" value="1"/>
</dbReference>